<name>A0A6V7NQS9_ANACO</name>
<evidence type="ECO:0000313" key="3">
    <source>
        <dbReference type="EMBL" id="CAD1820847.1"/>
    </source>
</evidence>
<dbReference type="Pfam" id="PF04499">
    <property type="entry name" value="SAPS"/>
    <property type="match status" value="2"/>
</dbReference>
<accession>A0A6V7NQS9</accession>
<organism evidence="3">
    <name type="scientific">Ananas comosus var. bracteatus</name>
    <name type="common">red pineapple</name>
    <dbReference type="NCBI Taxonomy" id="296719"/>
    <lineage>
        <taxon>Eukaryota</taxon>
        <taxon>Viridiplantae</taxon>
        <taxon>Streptophyta</taxon>
        <taxon>Embryophyta</taxon>
        <taxon>Tracheophyta</taxon>
        <taxon>Spermatophyta</taxon>
        <taxon>Magnoliopsida</taxon>
        <taxon>Liliopsida</taxon>
        <taxon>Poales</taxon>
        <taxon>Bromeliaceae</taxon>
        <taxon>Bromelioideae</taxon>
        <taxon>Ananas</taxon>
    </lineage>
</organism>
<dbReference type="PANTHER" id="PTHR12634">
    <property type="entry name" value="SIT4 YEAST -ASSOCIATING PROTEIN-RELATED"/>
    <property type="match status" value="1"/>
</dbReference>
<sequence>MFWQIPSLSAPSPVELILDKENFTLEELLDEEEIIQECKALNTRLISFLGERAQVEQLLQFIIEDAPEDADNKRAFKFPFIACEIFTCEIDVILKTLVEDEELMNMLFSFLELNHTHNSILAGYFSKVVVICLMSRKMTSLMKYVKTHEAIFRKLVDLIGITSIMEILVRLVGAEDHMYPNSVDVMQWLADTNLLDMIVDKLCPSSTPEEHANAAEVLCIIIQNAPSALEAKLSSQNFIHRIFGHALEHSPSKSALIHSLSVCIALLDPKKPSSSGFFHTLRSQHLYESSVHINFETICAMLSKLGDLLELLNVSSDGNTLCTSYGELRPPLGKHRLIIVEFATVLLETGYEASDLQIIKSGVIQKILDLFFKYPFNNFLHHHVEKLIMACLESNRSAIIDHLFAECNIIRKFLNADKNPLLSDSNPVTIPAAGRKPPRAGHIGHISRICNKLTQLGISNDHVQAYLQESGEWLDWLSYVLHERNTVENVNHWTCGRPTMLQERTRDSDDDELHDSDYDITALANNLSEAFRNNVYESDNRKEVMFIALRMANGSLDQDDEDVYHEDTAKVIISSLRLGGDHQSCIFTNSNWFAFQEDSLAETMSTSVLGKMNDINLSGATSVVAVRSEQQVKNAVSPSGCSLSCSCPKIDTANGLSGPTDARKPHFEDNDIGLFQFDTTENEDLFSDQPLPEWVGWHQPSDIQVLEDGSSDLPSRESAQIEESKLPCLFEPDAEFVGVDMEGVGRAVEQALEEGMDIGGISSALKRKIVLTMPQIGAPVDEIVDFNQAHWCVEPEMGIVQE</sequence>
<dbReference type="EMBL" id="LR862141">
    <property type="protein sequence ID" value="CAD1820847.1"/>
    <property type="molecule type" value="Genomic_DNA"/>
</dbReference>
<gene>
    <name evidence="3" type="ORF">CB5_LOCUS4058</name>
</gene>
<keyword evidence="2" id="KW-0131">Cell cycle</keyword>
<dbReference type="GO" id="GO:0019903">
    <property type="term" value="F:protein phosphatase binding"/>
    <property type="evidence" value="ECO:0007669"/>
    <property type="project" value="InterPro"/>
</dbReference>
<dbReference type="GO" id="GO:0019888">
    <property type="term" value="F:protein phosphatase regulator activity"/>
    <property type="evidence" value="ECO:0007669"/>
    <property type="project" value="TreeGrafter"/>
</dbReference>
<comment type="similarity">
    <text evidence="1">Belongs to the SAPS family.</text>
</comment>
<dbReference type="PANTHER" id="PTHR12634:SF8">
    <property type="entry name" value="FIERY MOUNTAIN, ISOFORM D"/>
    <property type="match status" value="1"/>
</dbReference>
<reference evidence="3" key="1">
    <citation type="submission" date="2020-07" db="EMBL/GenBank/DDBJ databases">
        <authorList>
            <person name="Lin J."/>
        </authorList>
    </citation>
    <scope>NUCLEOTIDE SEQUENCE</scope>
</reference>
<proteinExistence type="inferred from homology"/>
<dbReference type="InterPro" id="IPR007587">
    <property type="entry name" value="SAPS"/>
</dbReference>
<evidence type="ECO:0000256" key="1">
    <source>
        <dbReference type="ARBA" id="ARBA00006180"/>
    </source>
</evidence>
<evidence type="ECO:0000256" key="2">
    <source>
        <dbReference type="ARBA" id="ARBA00023306"/>
    </source>
</evidence>
<evidence type="ECO:0008006" key="4">
    <source>
        <dbReference type="Google" id="ProtNLM"/>
    </source>
</evidence>
<dbReference type="AlphaFoldDB" id="A0A6V7NQS9"/>
<protein>
    <recommendedName>
        <fullName evidence="4">Serine/threonine-protein phosphatase 6 regulatory subunit 3</fullName>
    </recommendedName>
</protein>